<protein>
    <recommendedName>
        <fullName evidence="7">Cobyrinate a,c-diamide synthase</fullName>
        <ecNumber evidence="7">6.3.5.11</ecNumber>
    </recommendedName>
    <alternativeName>
        <fullName evidence="7">Cobyrinic acid a,c-diamide synthetase</fullName>
    </alternativeName>
</protein>
<feature type="active site" description="Nucleophile" evidence="7">
    <location>
        <position position="346"/>
    </location>
</feature>
<evidence type="ECO:0000259" key="8">
    <source>
        <dbReference type="Pfam" id="PF01656"/>
    </source>
</evidence>
<dbReference type="PROSITE" id="PS51274">
    <property type="entry name" value="GATASE_COBBQ"/>
    <property type="match status" value="1"/>
</dbReference>
<organism evidence="10 11">
    <name type="scientific">Candidatus Blautia pullicola</name>
    <dbReference type="NCBI Taxonomy" id="2838498"/>
    <lineage>
        <taxon>Bacteria</taxon>
        <taxon>Bacillati</taxon>
        <taxon>Bacillota</taxon>
        <taxon>Clostridia</taxon>
        <taxon>Lachnospirales</taxon>
        <taxon>Lachnospiraceae</taxon>
        <taxon>Blautia</taxon>
    </lineage>
</organism>
<reference evidence="10" key="2">
    <citation type="submission" date="2021-04" db="EMBL/GenBank/DDBJ databases">
        <authorList>
            <person name="Gilroy R."/>
        </authorList>
    </citation>
    <scope>NUCLEOTIDE SEQUENCE</scope>
    <source>
        <strain evidence="10">1068</strain>
    </source>
</reference>
<evidence type="ECO:0000259" key="9">
    <source>
        <dbReference type="Pfam" id="PF07685"/>
    </source>
</evidence>
<dbReference type="InterPro" id="IPR011698">
    <property type="entry name" value="GATase_3"/>
</dbReference>
<dbReference type="GO" id="GO:0042242">
    <property type="term" value="F:cobyrinic acid a,c-diamide synthase activity"/>
    <property type="evidence" value="ECO:0007669"/>
    <property type="project" value="UniProtKB-UniRule"/>
</dbReference>
<comment type="cofactor">
    <cofactor evidence="1 7">
        <name>Mg(2+)</name>
        <dbReference type="ChEBI" id="CHEBI:18420"/>
    </cofactor>
</comment>
<sequence length="472" mass="52812">MELPRFLLTAGASGSGKTLLTCGILQALKNRGLQVASFKCGPDYIDPMFHTKVIGTRSRNLDAFFAGENTLRYLLGRNSRGCNLAVIEGVMGYYDGVGGTTVRASAYDVARITDTPAVLIVNSRGMSLSIAAYIQGFLKYQSDSRIAGVILNQMSPMLYPRMKKLIEEQCGVKVYGYVPKVEDCVIESRHLGLVLPEEIEDLREKLDRLAGILENSLDLEGLLSLAGRAPSLSWELWEQEAAGYWSQNSGEKIENIKAKRPLRIGLAKDEAFCFMYEDNLQLLKDMGAELKEFSPIHDRTLPSALDGLLLYGGYPELFGKELEENREMRNSLKKALDGGMPVMAECGGFLYLHESFEDMEGRERAGVGKIKGKAYKTPRLSRFGYITLEQNKKVFGAETGPCPAHEFHYFDSTNCGEDFLAVKPESSRSWKCIHADDTMLAGFPHFYYWGNPRLPKAFLEACGRYREKEEKR</sequence>
<evidence type="ECO:0000256" key="7">
    <source>
        <dbReference type="HAMAP-Rule" id="MF_00027"/>
    </source>
</evidence>
<keyword evidence="5 7" id="KW-0460">Magnesium</keyword>
<reference evidence="10" key="1">
    <citation type="journal article" date="2021" name="PeerJ">
        <title>Extensive microbial diversity within the chicken gut microbiome revealed by metagenomics and culture.</title>
        <authorList>
            <person name="Gilroy R."/>
            <person name="Ravi A."/>
            <person name="Getino M."/>
            <person name="Pursley I."/>
            <person name="Horton D.L."/>
            <person name="Alikhan N.F."/>
            <person name="Baker D."/>
            <person name="Gharbi K."/>
            <person name="Hall N."/>
            <person name="Watson M."/>
            <person name="Adriaenssens E.M."/>
            <person name="Foster-Nyarko E."/>
            <person name="Jarju S."/>
            <person name="Secka A."/>
            <person name="Antonio M."/>
            <person name="Oren A."/>
            <person name="Chaudhuri R.R."/>
            <person name="La Ragione R."/>
            <person name="Hildebrand F."/>
            <person name="Pallen M.J."/>
        </authorList>
    </citation>
    <scope>NUCLEOTIDE SEQUENCE</scope>
    <source>
        <strain evidence="10">1068</strain>
    </source>
</reference>
<keyword evidence="3 7" id="KW-0547">Nucleotide-binding</keyword>
<dbReference type="NCBIfam" id="TIGR00379">
    <property type="entry name" value="cobB"/>
    <property type="match status" value="1"/>
</dbReference>
<comment type="similarity">
    <text evidence="7">Belongs to the CobB/CbiA family.</text>
</comment>
<keyword evidence="4 7" id="KW-0067">ATP-binding</keyword>
<dbReference type="InterPro" id="IPR002586">
    <property type="entry name" value="CobQ/CobB/MinD/ParA_Nub-bd_dom"/>
</dbReference>
<comment type="domain">
    <text evidence="7">Comprises of two domains. The C-terminal domain contains the binding site for glutamine and catalyzes the hydrolysis of this substrate to glutamate and ammonia. The N-terminal domain is anticipated to bind ATP and cobyrinate and catalyzes the ultimate synthesis of the diamide product. The ammonia produced via the glutaminase domain is probably translocated to the adjacent domain via a molecular tunnel, where it reacts with an activated intermediate.</text>
</comment>
<feature type="domain" description="CobQ/CobB/MinD/ParA nucleotide binding" evidence="8">
    <location>
        <begin position="8"/>
        <end position="184"/>
    </location>
</feature>
<dbReference type="EC" id="6.3.5.11" evidence="7"/>
<feature type="site" description="Increases nucleophilicity of active site Cys" evidence="7">
    <location>
        <position position="445"/>
    </location>
</feature>
<dbReference type="InterPro" id="IPR027417">
    <property type="entry name" value="P-loop_NTPase"/>
</dbReference>
<dbReference type="HAMAP" id="MF_00027">
    <property type="entry name" value="CobB_CbiA"/>
    <property type="match status" value="1"/>
</dbReference>
<gene>
    <name evidence="7" type="primary">cbiA</name>
    <name evidence="10" type="ORF">H9809_08625</name>
</gene>
<dbReference type="GO" id="GO:0005524">
    <property type="term" value="F:ATP binding"/>
    <property type="evidence" value="ECO:0007669"/>
    <property type="project" value="UniProtKB-UniRule"/>
</dbReference>
<proteinExistence type="inferred from homology"/>
<keyword evidence="7" id="KW-0169">Cobalamin biosynthesis</keyword>
<dbReference type="Pfam" id="PF07685">
    <property type="entry name" value="GATase_3"/>
    <property type="match status" value="1"/>
</dbReference>
<dbReference type="Pfam" id="PF01656">
    <property type="entry name" value="CbiA"/>
    <property type="match status" value="1"/>
</dbReference>
<dbReference type="Gene3D" id="3.40.50.300">
    <property type="entry name" value="P-loop containing nucleotide triphosphate hydrolases"/>
    <property type="match status" value="1"/>
</dbReference>
<comment type="catalytic activity">
    <reaction evidence="7">
        <text>cob(II)yrinate + 2 L-glutamine + 2 ATP + 2 H2O = cob(II)yrinate a,c diamide + 2 L-glutamate + 2 ADP + 2 phosphate + 2 H(+)</text>
        <dbReference type="Rhea" id="RHEA:26289"/>
        <dbReference type="ChEBI" id="CHEBI:15377"/>
        <dbReference type="ChEBI" id="CHEBI:15378"/>
        <dbReference type="ChEBI" id="CHEBI:29985"/>
        <dbReference type="ChEBI" id="CHEBI:30616"/>
        <dbReference type="ChEBI" id="CHEBI:43474"/>
        <dbReference type="ChEBI" id="CHEBI:58359"/>
        <dbReference type="ChEBI" id="CHEBI:58537"/>
        <dbReference type="ChEBI" id="CHEBI:58894"/>
        <dbReference type="ChEBI" id="CHEBI:456216"/>
        <dbReference type="EC" id="6.3.5.11"/>
    </reaction>
</comment>
<dbReference type="GO" id="GO:0009236">
    <property type="term" value="P:cobalamin biosynthetic process"/>
    <property type="evidence" value="ECO:0007669"/>
    <property type="project" value="UniProtKB-UniRule"/>
</dbReference>
<dbReference type="NCBIfam" id="NF002204">
    <property type="entry name" value="PRK01077.1"/>
    <property type="match status" value="1"/>
</dbReference>
<name>A0A9D2FS23_9FIRM</name>
<dbReference type="InterPro" id="IPR029062">
    <property type="entry name" value="Class_I_gatase-like"/>
</dbReference>
<dbReference type="Proteomes" id="UP000824056">
    <property type="component" value="Unassembled WGS sequence"/>
</dbReference>
<dbReference type="SUPFAM" id="SSF52317">
    <property type="entry name" value="Class I glutamine amidotransferase-like"/>
    <property type="match status" value="1"/>
</dbReference>
<dbReference type="AlphaFoldDB" id="A0A9D2FS23"/>
<dbReference type="InterPro" id="IPR004484">
    <property type="entry name" value="CbiA/CobB_synth"/>
</dbReference>
<evidence type="ECO:0000256" key="2">
    <source>
        <dbReference type="ARBA" id="ARBA00022598"/>
    </source>
</evidence>
<evidence type="ECO:0000313" key="11">
    <source>
        <dbReference type="Proteomes" id="UP000824056"/>
    </source>
</evidence>
<dbReference type="SUPFAM" id="SSF52540">
    <property type="entry name" value="P-loop containing nucleoside triphosphate hydrolases"/>
    <property type="match status" value="1"/>
</dbReference>
<keyword evidence="6 7" id="KW-0315">Glutamine amidotransferase</keyword>
<comment type="miscellaneous">
    <text evidence="7">The a and c carboxylates of cobyrinate are activated for nucleophilic attack via formation of a phosphorylated intermediate by ATP. CbiA catalyzes first the amidation of the c-carboxylate, and then that of the a-carboxylate.</text>
</comment>
<comment type="pathway">
    <text evidence="7">Cofactor biosynthesis; adenosylcobalamin biosynthesis; cob(II)yrinate a,c-diamide from sirohydrochlorin (anaerobic route): step 10/10.</text>
</comment>
<keyword evidence="2 7" id="KW-0436">Ligase</keyword>
<dbReference type="Gene3D" id="3.40.50.880">
    <property type="match status" value="1"/>
</dbReference>
<evidence type="ECO:0000256" key="5">
    <source>
        <dbReference type="ARBA" id="ARBA00022842"/>
    </source>
</evidence>
<evidence type="ECO:0000256" key="1">
    <source>
        <dbReference type="ARBA" id="ARBA00001946"/>
    </source>
</evidence>
<dbReference type="PANTHER" id="PTHR43873:SF1">
    <property type="entry name" value="COBYRINATE A,C-DIAMIDE SYNTHASE"/>
    <property type="match status" value="1"/>
</dbReference>
<dbReference type="PANTHER" id="PTHR43873">
    <property type="entry name" value="COBYRINATE A,C-DIAMIDE SYNTHASE"/>
    <property type="match status" value="1"/>
</dbReference>
<evidence type="ECO:0000256" key="6">
    <source>
        <dbReference type="ARBA" id="ARBA00022962"/>
    </source>
</evidence>
<dbReference type="EMBL" id="DXBG01000198">
    <property type="protein sequence ID" value="HIZ65943.1"/>
    <property type="molecule type" value="Genomic_DNA"/>
</dbReference>
<dbReference type="CDD" id="cd05388">
    <property type="entry name" value="CobB_N"/>
    <property type="match status" value="1"/>
</dbReference>
<comment type="function">
    <text evidence="7">Catalyzes the ATP-dependent amidation of the two carboxylate groups at positions a and c of cobyrinate, using either L-glutamine or ammonia as the nitrogen source.</text>
</comment>
<evidence type="ECO:0000313" key="10">
    <source>
        <dbReference type="EMBL" id="HIZ65943.1"/>
    </source>
</evidence>
<evidence type="ECO:0000256" key="3">
    <source>
        <dbReference type="ARBA" id="ARBA00022741"/>
    </source>
</evidence>
<accession>A0A9D2FS23</accession>
<feature type="domain" description="CobB/CobQ-like glutamine amidotransferase" evidence="9">
    <location>
        <begin position="263"/>
        <end position="413"/>
    </location>
</feature>
<comment type="caution">
    <text evidence="10">The sequence shown here is derived from an EMBL/GenBank/DDBJ whole genome shotgun (WGS) entry which is preliminary data.</text>
</comment>
<evidence type="ECO:0000256" key="4">
    <source>
        <dbReference type="ARBA" id="ARBA00022840"/>
    </source>
</evidence>